<gene>
    <name evidence="5" type="ORF">PsYK624_051600</name>
</gene>
<proteinExistence type="predicted"/>
<dbReference type="Pfam" id="PF07992">
    <property type="entry name" value="Pyr_redox_2"/>
    <property type="match status" value="1"/>
</dbReference>
<dbReference type="AlphaFoldDB" id="A0A9P3LCD6"/>
<evidence type="ECO:0000256" key="1">
    <source>
        <dbReference type="ARBA" id="ARBA00022630"/>
    </source>
</evidence>
<dbReference type="GO" id="GO:0016491">
    <property type="term" value="F:oxidoreductase activity"/>
    <property type="evidence" value="ECO:0007669"/>
    <property type="project" value="UniProtKB-KW"/>
</dbReference>
<evidence type="ECO:0000313" key="6">
    <source>
        <dbReference type="Proteomes" id="UP000703269"/>
    </source>
</evidence>
<dbReference type="OrthoDB" id="2915840at2759"/>
<protein>
    <submittedName>
        <fullName evidence="5">FAD/NAD(P)-binding domain-containing protein</fullName>
    </submittedName>
</protein>
<sequence>MPSELEKAVCVVGAGAAGLVSAQVLLRDGFTHVDVLTRDRSPGGTWAAERVYPELRINNVHGEYNFSALPMPPPAGTDASGGRLSGDDVRLYMESFTDRFLKGRVRYGTDVTRIRAAPSDDGGKRWVVSVRDCSTGAESELRYDRIVLCTGACSIPKYPPALSPEDADAKGFRGPVFHSIEFKKYADKLLNAVRPQSDPEPGHAVIVGGGKSAWDAAAYLANNDRKVTVVFETADAVVASSSPLPEFIRKSRLLAVLSPSAVLRTRLERFLHTTWLGAKLTHFFWSALTESSFKALQIPKGSPLRNAHSAFWGLRTNDEGVPTPDRFFSLVAAGKIALAAPARAAGFGADGASVALADGRTLHADAVVLATGFRSSWQDILDEDTYKDLGLDVHAPPPQDAAYRAEFAYASLALPAGTGAARRQRDPRAEHAAAVYRGLVPARNIEARDFAINGAIFTTNNGYVYELGAHWIASYFRRDAFLRLPADARAALAAAERNNAWLRVRFPGMLGYANEAYTADMAFFGWPQLADTLLEDMGLPIMRSGGNWLTWPFRVTDLQEIAHLTEERAAKRAECAA</sequence>
<accession>A0A9P3LCD6</accession>
<organism evidence="5 6">
    <name type="scientific">Phanerochaete sordida</name>
    <dbReference type="NCBI Taxonomy" id="48140"/>
    <lineage>
        <taxon>Eukaryota</taxon>
        <taxon>Fungi</taxon>
        <taxon>Dikarya</taxon>
        <taxon>Basidiomycota</taxon>
        <taxon>Agaricomycotina</taxon>
        <taxon>Agaricomycetes</taxon>
        <taxon>Polyporales</taxon>
        <taxon>Phanerochaetaceae</taxon>
        <taxon>Phanerochaete</taxon>
    </lineage>
</organism>
<comment type="caution">
    <text evidence="5">The sequence shown here is derived from an EMBL/GenBank/DDBJ whole genome shotgun (WGS) entry which is preliminary data.</text>
</comment>
<keyword evidence="3" id="KW-0560">Oxidoreductase</keyword>
<dbReference type="Gene3D" id="3.50.50.60">
    <property type="entry name" value="FAD/NAD(P)-binding domain"/>
    <property type="match status" value="3"/>
</dbReference>
<evidence type="ECO:0000256" key="2">
    <source>
        <dbReference type="ARBA" id="ARBA00022827"/>
    </source>
</evidence>
<keyword evidence="2" id="KW-0274">FAD</keyword>
<dbReference type="PRINTS" id="PR00419">
    <property type="entry name" value="ADXRDTASE"/>
</dbReference>
<feature type="domain" description="FAD/NAD(P)-binding" evidence="4">
    <location>
        <begin position="8"/>
        <end position="231"/>
    </location>
</feature>
<evidence type="ECO:0000313" key="5">
    <source>
        <dbReference type="EMBL" id="GJE89068.1"/>
    </source>
</evidence>
<dbReference type="InterPro" id="IPR036188">
    <property type="entry name" value="FAD/NAD-bd_sf"/>
</dbReference>
<dbReference type="PANTHER" id="PTHR23023">
    <property type="entry name" value="DIMETHYLANILINE MONOOXYGENASE"/>
    <property type="match status" value="1"/>
</dbReference>
<dbReference type="InterPro" id="IPR023753">
    <property type="entry name" value="FAD/NAD-binding_dom"/>
</dbReference>
<evidence type="ECO:0000256" key="3">
    <source>
        <dbReference type="ARBA" id="ARBA00023002"/>
    </source>
</evidence>
<dbReference type="EMBL" id="BPQB01000011">
    <property type="protein sequence ID" value="GJE89068.1"/>
    <property type="molecule type" value="Genomic_DNA"/>
</dbReference>
<keyword evidence="6" id="KW-1185">Reference proteome</keyword>
<dbReference type="SUPFAM" id="SSF51905">
    <property type="entry name" value="FAD/NAD(P)-binding domain"/>
    <property type="match status" value="3"/>
</dbReference>
<keyword evidence="1" id="KW-0285">Flavoprotein</keyword>
<dbReference type="Proteomes" id="UP000703269">
    <property type="component" value="Unassembled WGS sequence"/>
</dbReference>
<name>A0A9P3LCD6_9APHY</name>
<evidence type="ECO:0000259" key="4">
    <source>
        <dbReference type="Pfam" id="PF07992"/>
    </source>
</evidence>
<dbReference type="InterPro" id="IPR050346">
    <property type="entry name" value="FMO-like"/>
</dbReference>
<reference evidence="5 6" key="1">
    <citation type="submission" date="2021-08" db="EMBL/GenBank/DDBJ databases">
        <title>Draft Genome Sequence of Phanerochaete sordida strain YK-624.</title>
        <authorList>
            <person name="Mori T."/>
            <person name="Dohra H."/>
            <person name="Suzuki T."/>
            <person name="Kawagishi H."/>
            <person name="Hirai H."/>
        </authorList>
    </citation>
    <scope>NUCLEOTIDE SEQUENCE [LARGE SCALE GENOMIC DNA]</scope>
    <source>
        <strain evidence="5 6">YK-624</strain>
    </source>
</reference>